<organism evidence="2">
    <name type="scientific">Vibrio chaetopteri</name>
    <dbReference type="NCBI Taxonomy" id="3016528"/>
    <lineage>
        <taxon>Bacteria</taxon>
        <taxon>Pseudomonadati</taxon>
        <taxon>Pseudomonadota</taxon>
        <taxon>Gammaproteobacteria</taxon>
        <taxon>Vibrionales</taxon>
        <taxon>Vibrionaceae</taxon>
        <taxon>Vibrio</taxon>
    </lineage>
</organism>
<dbReference type="RefSeq" id="WP_353499490.1">
    <property type="nucleotide sequence ID" value="NZ_CP115921.1"/>
</dbReference>
<keyword evidence="1" id="KW-0732">Signal</keyword>
<feature type="chain" id="PRO_5043325000" description="Porin" evidence="1">
    <location>
        <begin position="27"/>
        <end position="283"/>
    </location>
</feature>
<dbReference type="EMBL" id="CP115921">
    <property type="protein sequence ID" value="XCD18345.1"/>
    <property type="molecule type" value="Genomic_DNA"/>
</dbReference>
<evidence type="ECO:0008006" key="3">
    <source>
        <dbReference type="Google" id="ProtNLM"/>
    </source>
</evidence>
<gene>
    <name evidence="2" type="ORF">PG915_16330</name>
</gene>
<protein>
    <recommendedName>
        <fullName evidence="3">Porin</fullName>
    </recommendedName>
</protein>
<proteinExistence type="predicted"/>
<reference evidence="2" key="1">
    <citation type="submission" date="2023-01" db="EMBL/GenBank/DDBJ databases">
        <title>Vibrio sp. CB1-14 genome sequencing.</title>
        <authorList>
            <person name="Otstavnykh N."/>
            <person name="Isaeva M."/>
            <person name="Meleshko D."/>
        </authorList>
    </citation>
    <scope>NUCLEOTIDE SEQUENCE</scope>
    <source>
        <strain evidence="2">CB1-14</strain>
    </source>
</reference>
<accession>A0AAU8BQS2</accession>
<evidence type="ECO:0000313" key="2">
    <source>
        <dbReference type="EMBL" id="XCD18345.1"/>
    </source>
</evidence>
<feature type="signal peptide" evidence="1">
    <location>
        <begin position="1"/>
        <end position="26"/>
    </location>
</feature>
<sequence>MNQYKKSLTLLTCGVLLASTPLTVMAEEEFHDADPRNTSWRGGIGASNEGEIKLAVGGGGSNLFDTDYQTQTNVLIEYYTDSENARLRSAHFDERFGGVYIDYNHISDAIDFYSAGYMLPLDAGDNLMLFPSVNYTYVDFDTDGLAKVANEACNFANSSVVNACGTLEGLGGASATLIEQVIGNDDSAHMGSVNFYALKPWNANHYTVINANLGSSFDGVEMNVANLMWLQGIKTKLGDNILNIYFEVKYDVIEIEPTGYTAINNSTFKSEETTGTIGFDFRF</sequence>
<dbReference type="AlphaFoldDB" id="A0AAU8BQS2"/>
<dbReference type="KEGG" id="vck:PG915_16330"/>
<name>A0AAU8BQS2_9VIBR</name>
<evidence type="ECO:0000256" key="1">
    <source>
        <dbReference type="SAM" id="SignalP"/>
    </source>
</evidence>